<feature type="compositionally biased region" description="Polar residues" evidence="11">
    <location>
        <begin position="876"/>
        <end position="887"/>
    </location>
</feature>
<feature type="domain" description="Sec16 central conserved" evidence="13">
    <location>
        <begin position="1029"/>
        <end position="1147"/>
    </location>
</feature>
<feature type="region of interest" description="Disordered" evidence="11">
    <location>
        <begin position="168"/>
        <end position="224"/>
    </location>
</feature>
<dbReference type="Pfam" id="PF12931">
    <property type="entry name" value="TPR_Sec16"/>
    <property type="match status" value="1"/>
</dbReference>
<protein>
    <recommendedName>
        <fullName evidence="10">Protein transport protein sec16</fullName>
    </recommendedName>
</protein>
<feature type="compositionally biased region" description="Low complexity" evidence="11">
    <location>
        <begin position="1662"/>
        <end position="1673"/>
    </location>
</feature>
<dbReference type="InterPro" id="IPR024340">
    <property type="entry name" value="Sec16_CCD"/>
</dbReference>
<feature type="region of interest" description="Disordered" evidence="11">
    <location>
        <begin position="92"/>
        <end position="119"/>
    </location>
</feature>
<evidence type="ECO:0000256" key="11">
    <source>
        <dbReference type="SAM" id="MobiDB-lite"/>
    </source>
</evidence>
<evidence type="ECO:0000256" key="1">
    <source>
        <dbReference type="ARBA" id="ARBA00004397"/>
    </source>
</evidence>
<dbReference type="Pfam" id="PF12932">
    <property type="entry name" value="Sec16"/>
    <property type="match status" value="1"/>
</dbReference>
<feature type="region of interest" description="Disordered" evidence="11">
    <location>
        <begin position="1589"/>
        <end position="1984"/>
    </location>
</feature>
<evidence type="ECO:0000256" key="5">
    <source>
        <dbReference type="ARBA" id="ARBA00022892"/>
    </source>
</evidence>
<dbReference type="FunFam" id="1.25.40.1030:FF:000008">
    <property type="entry name" value="Protein transport protein sec16"/>
    <property type="match status" value="1"/>
</dbReference>
<keyword evidence="8 10" id="KW-0472">Membrane</keyword>
<proteinExistence type="inferred from homology"/>
<dbReference type="InterPro" id="IPR024298">
    <property type="entry name" value="Sec16_Sec23-bd"/>
</dbReference>
<feature type="compositionally biased region" description="Basic and acidic residues" evidence="11">
    <location>
        <begin position="182"/>
        <end position="212"/>
    </location>
</feature>
<feature type="compositionally biased region" description="Low complexity" evidence="11">
    <location>
        <begin position="1701"/>
        <end position="1713"/>
    </location>
</feature>
<dbReference type="Gene3D" id="1.25.40.1030">
    <property type="match status" value="1"/>
</dbReference>
<organism evidence="14 15">
    <name type="scientific">Orbilia oligospora</name>
    <name type="common">Nematode-trapping fungus</name>
    <name type="synonym">Arthrobotrys oligospora</name>
    <dbReference type="NCBI Taxonomy" id="2813651"/>
    <lineage>
        <taxon>Eukaryota</taxon>
        <taxon>Fungi</taxon>
        <taxon>Dikarya</taxon>
        <taxon>Ascomycota</taxon>
        <taxon>Pezizomycotina</taxon>
        <taxon>Orbiliomycetes</taxon>
        <taxon>Orbiliales</taxon>
        <taxon>Orbiliaceae</taxon>
        <taxon>Orbilia</taxon>
    </lineage>
</organism>
<evidence type="ECO:0000256" key="8">
    <source>
        <dbReference type="ARBA" id="ARBA00023136"/>
    </source>
</evidence>
<dbReference type="Proteomes" id="UP000480548">
    <property type="component" value="Unassembled WGS sequence"/>
</dbReference>
<feature type="compositionally biased region" description="Low complexity" evidence="11">
    <location>
        <begin position="729"/>
        <end position="744"/>
    </location>
</feature>
<dbReference type="EMBL" id="WIQZ01000013">
    <property type="protein sequence ID" value="KAF3141700.1"/>
    <property type="molecule type" value="Genomic_DNA"/>
</dbReference>
<feature type="compositionally biased region" description="Basic and acidic residues" evidence="11">
    <location>
        <begin position="1784"/>
        <end position="1798"/>
    </location>
</feature>
<comment type="caution">
    <text evidence="14">The sequence shown here is derived from an EMBL/GenBank/DDBJ whole genome shotgun (WGS) entry which is preliminary data.</text>
</comment>
<feature type="compositionally biased region" description="Polar residues" evidence="11">
    <location>
        <begin position="1682"/>
        <end position="1700"/>
    </location>
</feature>
<feature type="compositionally biased region" description="Low complexity" evidence="11">
    <location>
        <begin position="34"/>
        <end position="48"/>
    </location>
</feature>
<keyword evidence="5 10" id="KW-0931">ER-Golgi transport</keyword>
<feature type="compositionally biased region" description="Polar residues" evidence="11">
    <location>
        <begin position="896"/>
        <end position="925"/>
    </location>
</feature>
<evidence type="ECO:0000256" key="7">
    <source>
        <dbReference type="ARBA" id="ARBA00023006"/>
    </source>
</evidence>
<feature type="compositionally biased region" description="Pro residues" evidence="11">
    <location>
        <begin position="1905"/>
        <end position="1915"/>
    </location>
</feature>
<dbReference type="GO" id="GO:0012507">
    <property type="term" value="C:ER to Golgi transport vesicle membrane"/>
    <property type="evidence" value="ECO:0007669"/>
    <property type="project" value="TreeGrafter"/>
</dbReference>
<dbReference type="PANTHER" id="PTHR13402:SF6">
    <property type="entry name" value="SECRETORY 16, ISOFORM I"/>
    <property type="match status" value="1"/>
</dbReference>
<feature type="compositionally biased region" description="Acidic residues" evidence="11">
    <location>
        <begin position="419"/>
        <end position="437"/>
    </location>
</feature>
<evidence type="ECO:0000256" key="6">
    <source>
        <dbReference type="ARBA" id="ARBA00022927"/>
    </source>
</evidence>
<feature type="region of interest" description="Disordered" evidence="11">
    <location>
        <begin position="982"/>
        <end position="1007"/>
    </location>
</feature>
<feature type="compositionally biased region" description="Basic and acidic residues" evidence="11">
    <location>
        <begin position="402"/>
        <end position="412"/>
    </location>
</feature>
<evidence type="ECO:0000256" key="9">
    <source>
        <dbReference type="ARBA" id="ARBA00024687"/>
    </source>
</evidence>
<feature type="compositionally biased region" description="Polar residues" evidence="11">
    <location>
        <begin position="438"/>
        <end position="447"/>
    </location>
</feature>
<feature type="compositionally biased region" description="Basic and acidic residues" evidence="11">
    <location>
        <begin position="529"/>
        <end position="540"/>
    </location>
</feature>
<feature type="compositionally biased region" description="Low complexity" evidence="11">
    <location>
        <begin position="576"/>
        <end position="593"/>
    </location>
</feature>
<comment type="subcellular location">
    <subcellularLocation>
        <location evidence="1">Endoplasmic reticulum membrane</location>
        <topology evidence="1">Peripheral membrane protein</topology>
        <orientation evidence="1">Cytoplasmic side</orientation>
    </subcellularLocation>
</comment>
<feature type="compositionally biased region" description="Low complexity" evidence="11">
    <location>
        <begin position="1882"/>
        <end position="1898"/>
    </location>
</feature>
<evidence type="ECO:0000313" key="14">
    <source>
        <dbReference type="EMBL" id="KAF3141700.1"/>
    </source>
</evidence>
<evidence type="ECO:0000259" key="13">
    <source>
        <dbReference type="Pfam" id="PF12932"/>
    </source>
</evidence>
<feature type="compositionally biased region" description="Polar residues" evidence="11">
    <location>
        <begin position="252"/>
        <end position="274"/>
    </location>
</feature>
<reference evidence="14 15" key="1">
    <citation type="submission" date="2019-06" db="EMBL/GenBank/DDBJ databases">
        <authorList>
            <person name="Palmer J.M."/>
        </authorList>
    </citation>
    <scope>NUCLEOTIDE SEQUENCE [LARGE SCALE GENOMIC DNA]</scope>
    <source>
        <strain evidence="14 15">TWF703</strain>
    </source>
</reference>
<sequence>MAHFRIIIITLDRSALRSSIARPNMDSSQDAVASTPKSPSTSTPDGSSFFEQLGIPRMDEFAPKEEIPTLISPSIVEPPVDDESLAHTDHPVTEKSLEQSEALGQQQTPEPPNLPRLDSDNLVTTCHVEDITVGCLKCQAKSAERLAAGEVTNWETIHQQHLHEADGYESEGGLEMAASRPGQRDTIPEETSRGLDGAGSKDQDGDVPDTKDIGFTPEPFENLGVLEDPFEKLKRDSIAHTSSFPIVPEPQTAATDTPSNPFGTDSAADNSFFGSVQKEDKPVQASDSNFFGDEGTSGDDFFSNVDTNGVPAPPILERAATQDLAMGTGVEDEDNRFTEGMPLFSGQPVNEEDFFSRSKTPIDSSTDDDETAFFNNPNSLKRKSTAFVSGLPEGPVMTEPAPVEKPKEDLASKWKAALGDDDDLFGDEEEEEEEDTENVTTQQQSAQPAWFDDSEDFLIDEGSKVSAPIQELAQSSQPAVQPVSSRYLPSAVAQQQHLSGFTAATSNFQASRPSHAPSPYAAAFPAPHRQTETPKVESFVDKTSSYASPYDLPDDIVKPIRKKPAPVQQPPAYGASQYYGPPGSASSGHSGQSIFSPGPPGGLGSPADIRGRPGYGGQAAPPLAPHGRLGAPTTPNSIPPKAAKPQTSDFFEELPISLPKRPASGASMSKYTPGARTPTTSAPMGPPPTSAPGMGRSPSYTGPPSRPTSVEPAYGSPPVGSLGRQQYGSSPALAHSPLAHAASAYAVPHGPTTPNYAPKPSPTAGLYASPPSATRGTSPYAQRPNAPPSAPARTSSVSSDGRYAPAHGQDNIGLGLSAPEGLANGHIPSARPPSRDRPGTMDSMKAHALGGVAEEDEEGNAPARSSLDNGPPPPVSSLNRYNPSSRQTPPPPATNPALSHLTSPPQRSQSPGKYTPTGYQTHTATSSLSSSILSPTDMSNGFAPPKRSATQSPGFAAFRSQNMHGIQRPSSAAAHATNYTNTYSPIDARRPSFPVQSHPAAPAPPPQNFMAPPPGSIEASDPLERWKGAPLFCWGFGGNIVTMFPVHTSRWNAETGQQMIKTSLGEVKNRPAKEVLNGDDFYDDLAKFPGPVFGGRTGGKGRKKEISSWMETKILKLEGEYTRFRDPRSMEKVILWKIVKLCLENDGMLVGKKEVQDAVRQIISPESETLELPRPKNALQQSSVFDSNALEAIRTHLMKGDRDAAVWFAIENRQWAHAILISSTTSPELYKRTVQEFVKQEVKSSDGTERPGMQSLAVLYEVFAGNWEESIDDLVPASTRMGMTMINTSGGQNTNPLEGLEKWRETLGLMLGNRSNNDIQAIAKLGSLLESYNRIEAAHICYLFSMPAAIFSGAEDSSKSIFSLLGANHVNNPFHYGRDLDAIVLSEIYEYALSLMPGAPTLTNFPHLLPFKLHHAQVLAQYGLKNEAQKYTEAISASFKISGRPQPYLHGVLLEGINELAQRLSQAPRDSSGGSLLSNLPGLGVSRGGVLAGMQGMLDALVNGGDQQDSLAPAGINGSTGAPAHGAISEGQFASPPATSGLDRSHSGPDLYGIGSGGYTPYSPAQPPLGTTPVGATKTTSAAANRYAPKASGAGSYTPHASISAPQTTEPATPGYGGYGGYESNASYGGYGYGPSPQPTPQQTPQQHTEKPTEAANGYGGYQPSPVPQSVVPTSPPPYSSHNSFTSPLATSDTTAPTSTGGYEAPGYGYEPPTTEFQPYVPSPDNSDDEGEAKKSKKKGGVMAHSDDDLGAAGSSTTDSAAAAKKKKEEEEEENKKMVAAIAQKEKEEEEKRKKEAKSGGWFGGWFGGKKDPNVPVVHKAKLGDESSFYFDPETKRWVNKKGGSTTDSAGVTPSGTPPPPKRLGSPAIIGGPPSRPPSGPPSGLGTPRPGTSSSIDSGGLGSIPKPPPSAPPTSAPTSAPSGGLAPPNPSPLASSRDPSPSRPPPRPATTGKIDDMEELLSGGGGPRKPAAKAKGRKRYVEVL</sequence>
<keyword evidence="7 10" id="KW-0072">Autophagy</keyword>
<dbReference type="GO" id="GO:0070973">
    <property type="term" value="P:protein localization to endoplasmic reticulum exit site"/>
    <property type="evidence" value="ECO:0007669"/>
    <property type="project" value="TreeGrafter"/>
</dbReference>
<comment type="similarity">
    <text evidence="2 10">Belongs to the SEC16 family.</text>
</comment>
<feature type="compositionally biased region" description="Low complexity" evidence="11">
    <location>
        <begin position="1916"/>
        <end position="1939"/>
    </location>
</feature>
<dbReference type="GO" id="GO:0016192">
    <property type="term" value="P:vesicle-mediated transport"/>
    <property type="evidence" value="ECO:0007669"/>
    <property type="project" value="UniProtKB-KW"/>
</dbReference>
<feature type="region of interest" description="Disordered" evidence="11">
    <location>
        <begin position="68"/>
        <end position="87"/>
    </location>
</feature>
<feature type="region of interest" description="Disordered" evidence="11">
    <location>
        <begin position="503"/>
        <end position="953"/>
    </location>
</feature>
<dbReference type="GO" id="GO:0005789">
    <property type="term" value="C:endoplasmic reticulum membrane"/>
    <property type="evidence" value="ECO:0007669"/>
    <property type="project" value="UniProtKB-SubCell"/>
</dbReference>
<evidence type="ECO:0000256" key="3">
    <source>
        <dbReference type="ARBA" id="ARBA00022448"/>
    </source>
</evidence>
<evidence type="ECO:0000259" key="12">
    <source>
        <dbReference type="Pfam" id="PF12931"/>
    </source>
</evidence>
<feature type="compositionally biased region" description="Low complexity" evidence="11">
    <location>
        <begin position="1864"/>
        <end position="1873"/>
    </location>
</feature>
<gene>
    <name evidence="14" type="ORF">TWF703_001722</name>
</gene>
<dbReference type="GO" id="GO:0070971">
    <property type="term" value="C:endoplasmic reticulum exit site"/>
    <property type="evidence" value="ECO:0007669"/>
    <property type="project" value="TreeGrafter"/>
</dbReference>
<accession>A0A7C8NNL7</accession>
<name>A0A7C8NNL7_ORBOL</name>
<feature type="region of interest" description="Disordered" evidence="11">
    <location>
        <begin position="21"/>
        <end position="51"/>
    </location>
</feature>
<feature type="compositionally biased region" description="Low complexity" evidence="11">
    <location>
        <begin position="510"/>
        <end position="527"/>
    </location>
</feature>
<evidence type="ECO:0000313" key="15">
    <source>
        <dbReference type="Proteomes" id="UP000480548"/>
    </source>
</evidence>
<feature type="region of interest" description="Disordered" evidence="11">
    <location>
        <begin position="1511"/>
        <end position="1576"/>
    </location>
</feature>
<feature type="domain" description="Sec16 Sec23-binding" evidence="12">
    <location>
        <begin position="1193"/>
        <end position="1478"/>
    </location>
</feature>
<dbReference type="GO" id="GO:0006914">
    <property type="term" value="P:autophagy"/>
    <property type="evidence" value="ECO:0007669"/>
    <property type="project" value="UniProtKB-KW"/>
</dbReference>
<dbReference type="PANTHER" id="PTHR13402">
    <property type="entry name" value="RGPR-RELATED"/>
    <property type="match status" value="1"/>
</dbReference>
<keyword evidence="3 10" id="KW-0813">Transport</keyword>
<dbReference type="GO" id="GO:0015031">
    <property type="term" value="P:protein transport"/>
    <property type="evidence" value="ECO:0007669"/>
    <property type="project" value="UniProtKB-KW"/>
</dbReference>
<comment type="function">
    <text evidence="9 10">Involved in the initiation of assembly of the COPII coat required for the formation of transport vesicles from the endoplasmic reticulum (ER) and the selection of cargo molecules. Also involved in autophagy.</text>
</comment>
<evidence type="ECO:0000256" key="4">
    <source>
        <dbReference type="ARBA" id="ARBA00022824"/>
    </source>
</evidence>
<feature type="region of interest" description="Disordered" evidence="11">
    <location>
        <begin position="241"/>
        <end position="378"/>
    </location>
</feature>
<evidence type="ECO:0000256" key="2">
    <source>
        <dbReference type="ARBA" id="ARBA00005927"/>
    </source>
</evidence>
<dbReference type="GO" id="GO:0007030">
    <property type="term" value="P:Golgi organization"/>
    <property type="evidence" value="ECO:0007669"/>
    <property type="project" value="TreeGrafter"/>
</dbReference>
<keyword evidence="6 10" id="KW-0653">Protein transport</keyword>
<feature type="compositionally biased region" description="Polar residues" evidence="11">
    <location>
        <begin position="1843"/>
        <end position="1855"/>
    </location>
</feature>
<feature type="region of interest" description="Disordered" evidence="11">
    <location>
        <begin position="390"/>
        <end position="449"/>
    </location>
</feature>
<keyword evidence="4 10" id="KW-0256">Endoplasmic reticulum</keyword>
<feature type="compositionally biased region" description="Polar residues" evidence="11">
    <location>
        <begin position="771"/>
        <end position="780"/>
    </location>
</feature>
<evidence type="ECO:0000256" key="10">
    <source>
        <dbReference type="RuleBase" id="RU364101"/>
    </source>
</evidence>
<dbReference type="CDD" id="cd09233">
    <property type="entry name" value="ACE1-Sec16-like"/>
    <property type="match status" value="1"/>
</dbReference>